<dbReference type="RefSeq" id="WP_112333452.1">
    <property type="nucleotide sequence ID" value="NZ_QLYR01000010.1"/>
</dbReference>
<evidence type="ECO:0000259" key="7">
    <source>
        <dbReference type="Pfam" id="PF04138"/>
    </source>
</evidence>
<feature type="transmembrane region" description="Helical" evidence="6">
    <location>
        <begin position="12"/>
        <end position="30"/>
    </location>
</feature>
<organism evidence="8 9">
    <name type="scientific">Hydrogeniiclostridium mannosilyticum</name>
    <dbReference type="NCBI Taxonomy" id="2764322"/>
    <lineage>
        <taxon>Bacteria</taxon>
        <taxon>Bacillati</taxon>
        <taxon>Bacillota</taxon>
        <taxon>Clostridia</taxon>
        <taxon>Eubacteriales</taxon>
        <taxon>Acutalibacteraceae</taxon>
        <taxon>Hydrogeniiclostridium</taxon>
    </lineage>
</organism>
<dbReference type="PANTHER" id="PTHR38459:SF1">
    <property type="entry name" value="PROPHAGE BACTOPRENOL-LINKED GLUCOSE TRANSLOCASE HOMOLOG"/>
    <property type="match status" value="1"/>
</dbReference>
<dbReference type="AlphaFoldDB" id="A0A328UBU3"/>
<dbReference type="GO" id="GO:0005886">
    <property type="term" value="C:plasma membrane"/>
    <property type="evidence" value="ECO:0007669"/>
    <property type="project" value="TreeGrafter"/>
</dbReference>
<sequence length="128" mass="14643">MKKLIKQAIKFGAVGLLCFGIDYGILIFLTEQFLINPLISSAISFSLSVIINYLLSIIFVFDTQRNTKALTSFLIFIGLSIIGLLINQLIMWFMVDLFLIHYMISKLVATAIVMVYNFISRKLLLERR</sequence>
<keyword evidence="9" id="KW-1185">Reference proteome</keyword>
<keyword evidence="4 6" id="KW-1133">Transmembrane helix</keyword>
<feature type="domain" description="GtrA/DPMS transmembrane" evidence="7">
    <location>
        <begin position="10"/>
        <end position="124"/>
    </location>
</feature>
<keyword evidence="5 6" id="KW-0472">Membrane</keyword>
<evidence type="ECO:0000256" key="6">
    <source>
        <dbReference type="SAM" id="Phobius"/>
    </source>
</evidence>
<gene>
    <name evidence="8" type="ORF">DPQ25_12185</name>
</gene>
<evidence type="ECO:0000256" key="2">
    <source>
        <dbReference type="ARBA" id="ARBA00009399"/>
    </source>
</evidence>
<feature type="transmembrane region" description="Helical" evidence="6">
    <location>
        <begin position="99"/>
        <end position="119"/>
    </location>
</feature>
<evidence type="ECO:0000256" key="5">
    <source>
        <dbReference type="ARBA" id="ARBA00023136"/>
    </source>
</evidence>
<name>A0A328UBU3_9FIRM</name>
<keyword evidence="3 6" id="KW-0812">Transmembrane</keyword>
<proteinExistence type="inferred from homology"/>
<comment type="similarity">
    <text evidence="2">Belongs to the GtrA family.</text>
</comment>
<evidence type="ECO:0000313" key="9">
    <source>
        <dbReference type="Proteomes" id="UP000249377"/>
    </source>
</evidence>
<dbReference type="Pfam" id="PF04138">
    <property type="entry name" value="GtrA_DPMS_TM"/>
    <property type="match status" value="1"/>
</dbReference>
<reference evidence="8 9" key="1">
    <citation type="submission" date="2018-06" db="EMBL/GenBank/DDBJ databases">
        <title>Noncontiguous genome sequence of Ruminococcaceae bacterium ASD2818.</title>
        <authorList>
            <person name="Chaplin A.V."/>
            <person name="Sokolova S.R."/>
            <person name="Kochetkova T.O."/>
            <person name="Goltsov A.Y."/>
            <person name="Trofimov D.Y."/>
            <person name="Efimov B.A."/>
        </authorList>
    </citation>
    <scope>NUCLEOTIDE SEQUENCE [LARGE SCALE GENOMIC DNA]</scope>
    <source>
        <strain evidence="8 9">ASD2818</strain>
    </source>
</reference>
<dbReference type="EMBL" id="QLYR01000010">
    <property type="protein sequence ID" value="RAQ22711.1"/>
    <property type="molecule type" value="Genomic_DNA"/>
</dbReference>
<feature type="transmembrane region" description="Helical" evidence="6">
    <location>
        <begin position="42"/>
        <end position="61"/>
    </location>
</feature>
<evidence type="ECO:0000256" key="3">
    <source>
        <dbReference type="ARBA" id="ARBA00022692"/>
    </source>
</evidence>
<feature type="transmembrane region" description="Helical" evidence="6">
    <location>
        <begin position="73"/>
        <end position="93"/>
    </location>
</feature>
<evidence type="ECO:0000313" key="8">
    <source>
        <dbReference type="EMBL" id="RAQ22711.1"/>
    </source>
</evidence>
<evidence type="ECO:0000256" key="4">
    <source>
        <dbReference type="ARBA" id="ARBA00022989"/>
    </source>
</evidence>
<dbReference type="PANTHER" id="PTHR38459">
    <property type="entry name" value="PROPHAGE BACTOPRENOL-LINKED GLUCOSE TRANSLOCASE HOMOLOG"/>
    <property type="match status" value="1"/>
</dbReference>
<comment type="subcellular location">
    <subcellularLocation>
        <location evidence="1">Membrane</location>
        <topology evidence="1">Multi-pass membrane protein</topology>
    </subcellularLocation>
</comment>
<accession>A0A328UBU3</accession>
<dbReference type="Proteomes" id="UP000249377">
    <property type="component" value="Unassembled WGS sequence"/>
</dbReference>
<dbReference type="InterPro" id="IPR007267">
    <property type="entry name" value="GtrA_DPMS_TM"/>
</dbReference>
<dbReference type="InterPro" id="IPR051401">
    <property type="entry name" value="GtrA_CellWall_Glycosyl"/>
</dbReference>
<protein>
    <submittedName>
        <fullName evidence="8">GtrA family protein</fullName>
    </submittedName>
</protein>
<evidence type="ECO:0000256" key="1">
    <source>
        <dbReference type="ARBA" id="ARBA00004141"/>
    </source>
</evidence>
<comment type="caution">
    <text evidence="8">The sequence shown here is derived from an EMBL/GenBank/DDBJ whole genome shotgun (WGS) entry which is preliminary data.</text>
</comment>
<dbReference type="GO" id="GO:0000271">
    <property type="term" value="P:polysaccharide biosynthetic process"/>
    <property type="evidence" value="ECO:0007669"/>
    <property type="project" value="InterPro"/>
</dbReference>